<protein>
    <submittedName>
        <fullName evidence="3">Unplaced genomic scaffold scaffold_27, whole genome shotgun sequence</fullName>
    </submittedName>
</protein>
<evidence type="ECO:0000313" key="3">
    <source>
        <dbReference type="EMBL" id="KIJ61545.1"/>
    </source>
</evidence>
<accession>A0A0C9VU57</accession>
<proteinExistence type="predicted"/>
<feature type="region of interest" description="Disordered" evidence="1">
    <location>
        <begin position="101"/>
        <end position="181"/>
    </location>
</feature>
<dbReference type="AlphaFoldDB" id="A0A0C9VU57"/>
<dbReference type="HOGENOM" id="CLU_891552_0_0_1"/>
<sequence>MADTRRVLVSTNPPPRSPHAFHPSSSYPDFYPNCRSPPFGKYILTVGNNDNPPQEFYYCSRKMRRSRDIVLRAGLYVVAAISGVAAAYVLKELILNFRGLSPNSDPSNDDDGDEANTDSKRGLVTDPDATEPHSRSDDSLPINGSSESPLSDHTITAPTPTSSRSGYLFPSPDEPAPTADAITGLSRTLSPLRMPSPSPTTVAHPLPTPVSLAESLSPATSSTTFFTPLSSSQTWQMVESQDADPSADATWEAQCGSPTAQEPHVNVLSPSPGYIPARRGIRAHDLFATSHVSFSELGSLMGGEGEGNRGVD</sequence>
<dbReference type="OrthoDB" id="2687645at2759"/>
<evidence type="ECO:0000256" key="1">
    <source>
        <dbReference type="SAM" id="MobiDB-lite"/>
    </source>
</evidence>
<keyword evidence="2" id="KW-0472">Membrane</keyword>
<dbReference type="EMBL" id="KN839861">
    <property type="protein sequence ID" value="KIJ61545.1"/>
    <property type="molecule type" value="Genomic_DNA"/>
</dbReference>
<gene>
    <name evidence="3" type="ORF">HYDPIDRAFT_115696</name>
</gene>
<evidence type="ECO:0000256" key="2">
    <source>
        <dbReference type="SAM" id="Phobius"/>
    </source>
</evidence>
<feature type="compositionally biased region" description="Polar residues" evidence="1">
    <location>
        <begin position="142"/>
        <end position="165"/>
    </location>
</feature>
<keyword evidence="2" id="KW-0812">Transmembrane</keyword>
<reference evidence="3 4" key="1">
    <citation type="submission" date="2014-04" db="EMBL/GenBank/DDBJ databases">
        <title>Evolutionary Origins and Diversification of the Mycorrhizal Mutualists.</title>
        <authorList>
            <consortium name="DOE Joint Genome Institute"/>
            <consortium name="Mycorrhizal Genomics Consortium"/>
            <person name="Kohler A."/>
            <person name="Kuo A."/>
            <person name="Nagy L.G."/>
            <person name="Floudas D."/>
            <person name="Copeland A."/>
            <person name="Barry K.W."/>
            <person name="Cichocki N."/>
            <person name="Veneault-Fourrey C."/>
            <person name="LaButti K."/>
            <person name="Lindquist E.A."/>
            <person name="Lipzen A."/>
            <person name="Lundell T."/>
            <person name="Morin E."/>
            <person name="Murat C."/>
            <person name="Riley R."/>
            <person name="Ohm R."/>
            <person name="Sun H."/>
            <person name="Tunlid A."/>
            <person name="Henrissat B."/>
            <person name="Grigoriev I.V."/>
            <person name="Hibbett D.S."/>
            <person name="Martin F."/>
        </authorList>
    </citation>
    <scope>NUCLEOTIDE SEQUENCE [LARGE SCALE GENOMIC DNA]</scope>
    <source>
        <strain evidence="3 4">MD-312</strain>
    </source>
</reference>
<feature type="compositionally biased region" description="Acidic residues" evidence="1">
    <location>
        <begin position="107"/>
        <end position="116"/>
    </location>
</feature>
<name>A0A0C9VU57_9AGAM</name>
<organism evidence="3 4">
    <name type="scientific">Hydnomerulius pinastri MD-312</name>
    <dbReference type="NCBI Taxonomy" id="994086"/>
    <lineage>
        <taxon>Eukaryota</taxon>
        <taxon>Fungi</taxon>
        <taxon>Dikarya</taxon>
        <taxon>Basidiomycota</taxon>
        <taxon>Agaricomycotina</taxon>
        <taxon>Agaricomycetes</taxon>
        <taxon>Agaricomycetidae</taxon>
        <taxon>Boletales</taxon>
        <taxon>Boletales incertae sedis</taxon>
        <taxon>Leucogyrophana</taxon>
    </lineage>
</organism>
<feature type="transmembrane region" description="Helical" evidence="2">
    <location>
        <begin position="69"/>
        <end position="90"/>
    </location>
</feature>
<feature type="region of interest" description="Disordered" evidence="1">
    <location>
        <begin position="1"/>
        <end position="23"/>
    </location>
</feature>
<dbReference type="Proteomes" id="UP000053820">
    <property type="component" value="Unassembled WGS sequence"/>
</dbReference>
<keyword evidence="2" id="KW-1133">Transmembrane helix</keyword>
<evidence type="ECO:0000313" key="4">
    <source>
        <dbReference type="Proteomes" id="UP000053820"/>
    </source>
</evidence>
<keyword evidence="4" id="KW-1185">Reference proteome</keyword>